<feature type="compositionally biased region" description="Polar residues" evidence="1">
    <location>
        <begin position="144"/>
        <end position="165"/>
    </location>
</feature>
<dbReference type="Gene3D" id="2.170.120.12">
    <property type="entry name" value="DNA-directed RNA polymerase, insert domain"/>
    <property type="match status" value="1"/>
</dbReference>
<dbReference type="PANTHER" id="PTHR11800:SF13">
    <property type="entry name" value="DNA-DIRECTED RNA POLYMERASES I AND III SUBUNIT RPAC1"/>
    <property type="match status" value="1"/>
</dbReference>
<dbReference type="GO" id="GO:0005666">
    <property type="term" value="C:RNA polymerase III complex"/>
    <property type="evidence" value="ECO:0007669"/>
    <property type="project" value="TreeGrafter"/>
</dbReference>
<dbReference type="OrthoDB" id="270173at2759"/>
<evidence type="ECO:0000256" key="1">
    <source>
        <dbReference type="SAM" id="MobiDB-lite"/>
    </source>
</evidence>
<gene>
    <name evidence="2" type="ORF">Lalb_Chr25g0279721</name>
</gene>
<keyword evidence="2" id="KW-0804">Transcription</keyword>
<accession>A0A6A4N1U0</accession>
<protein>
    <submittedName>
        <fullName evidence="2">Putative DNA-directed RNA polymerase, insert domain-containing protein</fullName>
    </submittedName>
</protein>
<organism evidence="2 3">
    <name type="scientific">Lupinus albus</name>
    <name type="common">White lupine</name>
    <name type="synonym">Lupinus termis</name>
    <dbReference type="NCBI Taxonomy" id="3870"/>
    <lineage>
        <taxon>Eukaryota</taxon>
        <taxon>Viridiplantae</taxon>
        <taxon>Streptophyta</taxon>
        <taxon>Embryophyta</taxon>
        <taxon>Tracheophyta</taxon>
        <taxon>Spermatophyta</taxon>
        <taxon>Magnoliopsida</taxon>
        <taxon>eudicotyledons</taxon>
        <taxon>Gunneridae</taxon>
        <taxon>Pentapetalae</taxon>
        <taxon>rosids</taxon>
        <taxon>fabids</taxon>
        <taxon>Fabales</taxon>
        <taxon>Fabaceae</taxon>
        <taxon>Papilionoideae</taxon>
        <taxon>50 kb inversion clade</taxon>
        <taxon>genistoids sensu lato</taxon>
        <taxon>core genistoids</taxon>
        <taxon>Genisteae</taxon>
        <taxon>Lupinus</taxon>
    </lineage>
</organism>
<comment type="caution">
    <text evidence="2">The sequence shown here is derived from an EMBL/GenBank/DDBJ whole genome shotgun (WGS) entry which is preliminary data.</text>
</comment>
<dbReference type="PANTHER" id="PTHR11800">
    <property type="entry name" value="DNA-DIRECTED RNA POLYMERASE"/>
    <property type="match status" value="1"/>
</dbReference>
<name>A0A6A4N1U0_LUPAL</name>
<dbReference type="InterPro" id="IPR050518">
    <property type="entry name" value="Rpo3/RPB3_RNA_Pol_subunit"/>
</dbReference>
<evidence type="ECO:0000313" key="2">
    <source>
        <dbReference type="EMBL" id="KAE9584592.1"/>
    </source>
</evidence>
<dbReference type="Proteomes" id="UP000447434">
    <property type="component" value="Chromosome 25"/>
</dbReference>
<feature type="region of interest" description="Disordered" evidence="1">
    <location>
        <begin position="142"/>
        <end position="165"/>
    </location>
</feature>
<dbReference type="EMBL" id="WOCE01000025">
    <property type="protein sequence ID" value="KAE9584592.1"/>
    <property type="molecule type" value="Genomic_DNA"/>
</dbReference>
<sequence length="235" mass="26763">MHHKIFSAERQSHTKHQGAYIMVPTMAIERVYIAKNTSHVKVLSQNQLTIREVAQQVFKPFPKQRGRRCGTYFLTSHTEDRILVHELEHVLIIADPRLFEYSENGDEKNEKNILVFKLHIKCPSKIGQTRINVKPSDLKWLPNGSENGGSQTSFSCSQDSLSQISNNPPRPQDLNMIFAVLGPGQVVLVGPECDRGVPLLPGYEKSVEPQVMHHVLNQNLKVLVLWIFSTYEKIM</sequence>
<dbReference type="GO" id="GO:0005736">
    <property type="term" value="C:RNA polymerase I complex"/>
    <property type="evidence" value="ECO:0007669"/>
    <property type="project" value="TreeGrafter"/>
</dbReference>
<keyword evidence="3" id="KW-1185">Reference proteome</keyword>
<dbReference type="InterPro" id="IPR036643">
    <property type="entry name" value="RNApol_insert_sf"/>
</dbReference>
<evidence type="ECO:0000313" key="3">
    <source>
        <dbReference type="Proteomes" id="UP000447434"/>
    </source>
</evidence>
<dbReference type="AlphaFoldDB" id="A0A6A4N1U0"/>
<keyword evidence="2" id="KW-0240">DNA-directed RNA polymerase</keyword>
<proteinExistence type="predicted"/>
<dbReference type="GO" id="GO:0003899">
    <property type="term" value="F:DNA-directed RNA polymerase activity"/>
    <property type="evidence" value="ECO:0007669"/>
    <property type="project" value="TreeGrafter"/>
</dbReference>
<reference evidence="3" key="1">
    <citation type="journal article" date="2020" name="Nat. Commun.">
        <title>Genome sequence of the cluster root forming white lupin.</title>
        <authorList>
            <person name="Hufnagel B."/>
            <person name="Marques A."/>
            <person name="Soriano A."/>
            <person name="Marques L."/>
            <person name="Divol F."/>
            <person name="Doumas P."/>
            <person name="Sallet E."/>
            <person name="Mancinotti D."/>
            <person name="Carrere S."/>
            <person name="Marande W."/>
            <person name="Arribat S."/>
            <person name="Keller J."/>
            <person name="Huneau C."/>
            <person name="Blein T."/>
            <person name="Aime D."/>
            <person name="Laguerre M."/>
            <person name="Taylor J."/>
            <person name="Schubert V."/>
            <person name="Nelson M."/>
            <person name="Geu-Flores F."/>
            <person name="Crespi M."/>
            <person name="Gallardo-Guerrero K."/>
            <person name="Delaux P.-M."/>
            <person name="Salse J."/>
            <person name="Berges H."/>
            <person name="Guyot R."/>
            <person name="Gouzy J."/>
            <person name="Peret B."/>
        </authorList>
    </citation>
    <scope>NUCLEOTIDE SEQUENCE [LARGE SCALE GENOMIC DNA]</scope>
    <source>
        <strain evidence="3">cv. Amiga</strain>
    </source>
</reference>